<dbReference type="PANTHER" id="PTHR10587:SF134">
    <property type="entry name" value="SECRETED PROTEIN"/>
    <property type="match status" value="1"/>
</dbReference>
<evidence type="ECO:0000259" key="2">
    <source>
        <dbReference type="PROSITE" id="PS51677"/>
    </source>
</evidence>
<gene>
    <name evidence="3" type="ORF">HNQ41_000983</name>
</gene>
<feature type="domain" description="NodB homology" evidence="2">
    <location>
        <begin position="91"/>
        <end position="284"/>
    </location>
</feature>
<protein>
    <submittedName>
        <fullName evidence="3">Peptidoglycan/xylan/chitin deacetylase (PgdA/CDA1 family)</fullName>
    </submittedName>
</protein>
<dbReference type="InterPro" id="IPR050248">
    <property type="entry name" value="Polysacc_deacetylase_ArnD"/>
</dbReference>
<dbReference type="EMBL" id="JACHHB010000003">
    <property type="protein sequence ID" value="MBB5172839.1"/>
    <property type="molecule type" value="Genomic_DNA"/>
</dbReference>
<keyword evidence="4" id="KW-1185">Reference proteome</keyword>
<dbReference type="SUPFAM" id="SSF88713">
    <property type="entry name" value="Glycoside hydrolase/deacetylase"/>
    <property type="match status" value="1"/>
</dbReference>
<evidence type="ECO:0000313" key="3">
    <source>
        <dbReference type="EMBL" id="MBB5172839.1"/>
    </source>
</evidence>
<proteinExistence type="predicted"/>
<dbReference type="Pfam" id="PF01522">
    <property type="entry name" value="Polysacc_deac_1"/>
    <property type="match status" value="1"/>
</dbReference>
<dbReference type="RefSeq" id="WP_184663288.1">
    <property type="nucleotide sequence ID" value="NZ_JACHHB010000003.1"/>
</dbReference>
<name>A0A840QN92_9BACI</name>
<dbReference type="InterPro" id="IPR011330">
    <property type="entry name" value="Glyco_hydro/deAcase_b/a-brl"/>
</dbReference>
<feature type="signal peptide" evidence="1">
    <location>
        <begin position="1"/>
        <end position="22"/>
    </location>
</feature>
<dbReference type="PROSITE" id="PS51677">
    <property type="entry name" value="NODB"/>
    <property type="match status" value="1"/>
</dbReference>
<organism evidence="3 4">
    <name type="scientific">Texcoconibacillus texcoconensis</name>
    <dbReference type="NCBI Taxonomy" id="1095777"/>
    <lineage>
        <taxon>Bacteria</taxon>
        <taxon>Bacillati</taxon>
        <taxon>Bacillota</taxon>
        <taxon>Bacilli</taxon>
        <taxon>Bacillales</taxon>
        <taxon>Bacillaceae</taxon>
        <taxon>Texcoconibacillus</taxon>
    </lineage>
</organism>
<evidence type="ECO:0000313" key="4">
    <source>
        <dbReference type="Proteomes" id="UP000551878"/>
    </source>
</evidence>
<reference evidence="3 4" key="1">
    <citation type="submission" date="2020-08" db="EMBL/GenBank/DDBJ databases">
        <title>Genomic Encyclopedia of Type Strains, Phase IV (KMG-IV): sequencing the most valuable type-strain genomes for metagenomic binning, comparative biology and taxonomic classification.</title>
        <authorList>
            <person name="Goeker M."/>
        </authorList>
    </citation>
    <scope>NUCLEOTIDE SEQUENCE [LARGE SCALE GENOMIC DNA]</scope>
    <source>
        <strain evidence="3 4">DSM 24696</strain>
    </source>
</reference>
<evidence type="ECO:0000256" key="1">
    <source>
        <dbReference type="SAM" id="SignalP"/>
    </source>
</evidence>
<dbReference type="Proteomes" id="UP000551878">
    <property type="component" value="Unassembled WGS sequence"/>
</dbReference>
<feature type="chain" id="PRO_5038679281" evidence="1">
    <location>
        <begin position="23"/>
        <end position="294"/>
    </location>
</feature>
<dbReference type="Gene3D" id="3.20.20.370">
    <property type="entry name" value="Glycoside hydrolase/deacetylase"/>
    <property type="match status" value="1"/>
</dbReference>
<dbReference type="GO" id="GO:0005975">
    <property type="term" value="P:carbohydrate metabolic process"/>
    <property type="evidence" value="ECO:0007669"/>
    <property type="project" value="InterPro"/>
</dbReference>
<dbReference type="AlphaFoldDB" id="A0A840QN92"/>
<comment type="caution">
    <text evidence="3">The sequence shown here is derived from an EMBL/GenBank/DDBJ whole genome shotgun (WGS) entry which is preliminary data.</text>
</comment>
<accession>A0A840QN92</accession>
<dbReference type="InterPro" id="IPR002509">
    <property type="entry name" value="NODB_dom"/>
</dbReference>
<dbReference type="PANTHER" id="PTHR10587">
    <property type="entry name" value="GLYCOSYL TRANSFERASE-RELATED"/>
    <property type="match status" value="1"/>
</dbReference>
<dbReference type="GO" id="GO:0016810">
    <property type="term" value="F:hydrolase activity, acting on carbon-nitrogen (but not peptide) bonds"/>
    <property type="evidence" value="ECO:0007669"/>
    <property type="project" value="InterPro"/>
</dbReference>
<dbReference type="PROSITE" id="PS51257">
    <property type="entry name" value="PROKAR_LIPOPROTEIN"/>
    <property type="match status" value="1"/>
</dbReference>
<sequence>MLRYLMASFLFLLLLQSCSSNEKRLASSIYEIRDNDRSFLKEIHETDRLQTAPADYEPVKDELIKKWTYASPNESGEEVTGVAHALDTDDKVIALTFDACGNESGDGYDEELIEFLIEEEIPATLFINARWIDEHHDTFHDLANHELFAIENHGTEHLPLFVQQATVWGIEGTNHVSDVIDEVMINQQKIERLTGEPPQYFRSGTAHYDDIAVQVVNDLGLNVVNFDILGDAGATYSKTEVEHSLLQAEPGSIALLHMNKPESETAEGVKRAIPQLQENGYNFVHLDDYPLLTY</sequence>
<keyword evidence="1" id="KW-0732">Signal</keyword>